<evidence type="ECO:0000313" key="4">
    <source>
        <dbReference type="EMBL" id="MBK1792546.1"/>
    </source>
</evidence>
<comment type="caution">
    <text evidence="4">The sequence shown here is derived from an EMBL/GenBank/DDBJ whole genome shotgun (WGS) entry which is preliminary data.</text>
</comment>
<sequence>MNFLAHLLLADQSDAGRIGNFLGDFVRGRIDSLDGQWPAQVIDGIALHRSIDQFTDSHTDFRACRQLLAPERRRFAGIIVDIYFDHFIASNWHRYHTEPLDDFIAQFYQSLLDNPAWLTPMLQQIMPRMIEENWLGSYGSLDDLRLTFERVSWRSPRISIIRHAVDDLEANYQPLQQHFESFYPQLETHVASWKNQAKG</sequence>
<keyword evidence="2" id="KW-0378">Hydrolase</keyword>
<evidence type="ECO:0000256" key="1">
    <source>
        <dbReference type="ARBA" id="ARBA00022516"/>
    </source>
</evidence>
<dbReference type="PANTHER" id="PTHR38764">
    <property type="entry name" value="ACYL CARRIER PROTEIN PHOSPHODIESTERASE"/>
    <property type="match status" value="1"/>
</dbReference>
<evidence type="ECO:0000256" key="2">
    <source>
        <dbReference type="ARBA" id="ARBA00022801"/>
    </source>
</evidence>
<dbReference type="PIRSF" id="PIRSF011489">
    <property type="entry name" value="DUF479"/>
    <property type="match status" value="1"/>
</dbReference>
<dbReference type="Proteomes" id="UP000624703">
    <property type="component" value="Unassembled WGS sequence"/>
</dbReference>
<protein>
    <submittedName>
        <fullName evidence="4">DUF479 domain-containing protein</fullName>
    </submittedName>
</protein>
<name>A0A8J7MFK6_9BACT</name>
<accession>A0A8J7MFK6</accession>
<dbReference type="InterPro" id="IPR007431">
    <property type="entry name" value="ACP_PD"/>
</dbReference>
<organism evidence="4 5">
    <name type="scientific">Persicirhabdus sediminis</name>
    <dbReference type="NCBI Taxonomy" id="454144"/>
    <lineage>
        <taxon>Bacteria</taxon>
        <taxon>Pseudomonadati</taxon>
        <taxon>Verrucomicrobiota</taxon>
        <taxon>Verrucomicrobiia</taxon>
        <taxon>Verrucomicrobiales</taxon>
        <taxon>Verrucomicrobiaceae</taxon>
        <taxon>Persicirhabdus</taxon>
    </lineage>
</organism>
<dbReference type="EMBL" id="JAENIM010000046">
    <property type="protein sequence ID" value="MBK1792546.1"/>
    <property type="molecule type" value="Genomic_DNA"/>
</dbReference>
<evidence type="ECO:0000313" key="5">
    <source>
        <dbReference type="Proteomes" id="UP000624703"/>
    </source>
</evidence>
<keyword evidence="5" id="KW-1185">Reference proteome</keyword>
<dbReference type="RefSeq" id="WP_200312560.1">
    <property type="nucleotide sequence ID" value="NZ_JAENIM010000046.1"/>
</dbReference>
<dbReference type="GO" id="GO:0008770">
    <property type="term" value="F:[acyl-carrier-protein] phosphodiesterase activity"/>
    <property type="evidence" value="ECO:0007669"/>
    <property type="project" value="InterPro"/>
</dbReference>
<dbReference type="AlphaFoldDB" id="A0A8J7MFK6"/>
<gene>
    <name evidence="4" type="ORF">JIN82_15380</name>
</gene>
<reference evidence="4" key="1">
    <citation type="submission" date="2021-01" db="EMBL/GenBank/DDBJ databases">
        <title>Modified the classification status of verrucomicrobia.</title>
        <authorList>
            <person name="Feng X."/>
        </authorList>
    </citation>
    <scope>NUCLEOTIDE SEQUENCE</scope>
    <source>
        <strain evidence="4">_KCTC 22039</strain>
    </source>
</reference>
<dbReference type="Pfam" id="PF04336">
    <property type="entry name" value="ACP_PD"/>
    <property type="match status" value="1"/>
</dbReference>
<keyword evidence="1" id="KW-0444">Lipid biosynthesis</keyword>
<evidence type="ECO:0000256" key="3">
    <source>
        <dbReference type="ARBA" id="ARBA00023098"/>
    </source>
</evidence>
<proteinExistence type="predicted"/>
<dbReference type="PANTHER" id="PTHR38764:SF1">
    <property type="entry name" value="ACYL CARRIER PROTEIN PHOSPHODIESTERASE"/>
    <property type="match status" value="1"/>
</dbReference>
<dbReference type="GO" id="GO:0006633">
    <property type="term" value="P:fatty acid biosynthetic process"/>
    <property type="evidence" value="ECO:0007669"/>
    <property type="project" value="InterPro"/>
</dbReference>
<keyword evidence="3" id="KW-0443">Lipid metabolism</keyword>